<dbReference type="EMBL" id="KE346360">
    <property type="protein sequence ID" value="KJE89280.1"/>
    <property type="molecule type" value="Genomic_DNA"/>
</dbReference>
<dbReference type="CDD" id="cd02440">
    <property type="entry name" value="AdoMet_MTases"/>
    <property type="match status" value="1"/>
</dbReference>
<dbReference type="PANTHER" id="PTHR14614">
    <property type="entry name" value="HEPATOCELLULAR CARCINOMA-ASSOCIATED ANTIGEN"/>
    <property type="match status" value="1"/>
</dbReference>
<dbReference type="Proteomes" id="UP000008743">
    <property type="component" value="Unassembled WGS sequence"/>
</dbReference>
<dbReference type="eggNOG" id="KOG2920">
    <property type="taxonomic scope" value="Eukaryota"/>
</dbReference>
<keyword evidence="8" id="KW-0539">Nucleus</keyword>
<dbReference type="InterPro" id="IPR019410">
    <property type="entry name" value="Methyltransf_16"/>
</dbReference>
<evidence type="ECO:0000256" key="7">
    <source>
        <dbReference type="ARBA" id="ARBA00022691"/>
    </source>
</evidence>
<evidence type="ECO:0000256" key="4">
    <source>
        <dbReference type="ARBA" id="ARBA00022490"/>
    </source>
</evidence>
<dbReference type="GO" id="GO:0018064">
    <property type="term" value="F:protein-L-histidine N-tele-methyltransferase activity"/>
    <property type="evidence" value="ECO:0007669"/>
    <property type="project" value="UniProtKB-EC"/>
</dbReference>
<dbReference type="PhylomeDB" id="A0A0D2WHV5"/>
<dbReference type="RefSeq" id="XP_004365652.1">
    <property type="nucleotide sequence ID" value="XM_004365595.2"/>
</dbReference>
<dbReference type="GO" id="GO:0032259">
    <property type="term" value="P:methylation"/>
    <property type="evidence" value="ECO:0007669"/>
    <property type="project" value="UniProtKB-KW"/>
</dbReference>
<reference evidence="12" key="1">
    <citation type="submission" date="2011-02" db="EMBL/GenBank/DDBJ databases">
        <title>The Genome Sequence of Capsaspora owczarzaki ATCC 30864.</title>
        <authorList>
            <person name="Russ C."/>
            <person name="Cuomo C."/>
            <person name="Burger G."/>
            <person name="Gray M.W."/>
            <person name="Holland P.W.H."/>
            <person name="King N."/>
            <person name="Lang F.B.F."/>
            <person name="Roger A.J."/>
            <person name="Ruiz-Trillo I."/>
            <person name="Young S.K."/>
            <person name="Zeng Q."/>
            <person name="Gargeya S."/>
            <person name="Alvarado L."/>
            <person name="Berlin A."/>
            <person name="Chapman S.B."/>
            <person name="Chen Z."/>
            <person name="Freedman E."/>
            <person name="Gellesch M."/>
            <person name="Goldberg J."/>
            <person name="Griggs A."/>
            <person name="Gujja S."/>
            <person name="Heilman E."/>
            <person name="Heiman D."/>
            <person name="Howarth C."/>
            <person name="Mehta T."/>
            <person name="Neiman D."/>
            <person name="Pearson M."/>
            <person name="Roberts A."/>
            <person name="Saif S."/>
            <person name="Shea T."/>
            <person name="Shenoy N."/>
            <person name="Sisk P."/>
            <person name="Stolte C."/>
            <person name="Sykes S."/>
            <person name="White J."/>
            <person name="Yandava C."/>
            <person name="Haas B."/>
            <person name="Nusbaum C."/>
            <person name="Birren B."/>
        </authorList>
    </citation>
    <scope>NUCLEOTIDE SEQUENCE</scope>
    <source>
        <strain evidence="12">ATCC 30864</strain>
    </source>
</reference>
<feature type="region of interest" description="Disordered" evidence="10">
    <location>
        <begin position="422"/>
        <end position="442"/>
    </location>
</feature>
<organism evidence="11 12">
    <name type="scientific">Capsaspora owczarzaki (strain ATCC 30864)</name>
    <dbReference type="NCBI Taxonomy" id="595528"/>
    <lineage>
        <taxon>Eukaryota</taxon>
        <taxon>Filasterea</taxon>
        <taxon>Capsaspora</taxon>
    </lineage>
</organism>
<comment type="subcellular location">
    <subcellularLocation>
        <location evidence="2">Cytoplasm</location>
    </subcellularLocation>
    <subcellularLocation>
        <location evidence="1">Nucleus</location>
    </subcellularLocation>
</comment>
<feature type="compositionally biased region" description="Low complexity" evidence="10">
    <location>
        <begin position="425"/>
        <end position="435"/>
    </location>
</feature>
<dbReference type="InterPro" id="IPR029063">
    <property type="entry name" value="SAM-dependent_MTases_sf"/>
</dbReference>
<dbReference type="Pfam" id="PF10294">
    <property type="entry name" value="Methyltransf_16"/>
    <property type="match status" value="1"/>
</dbReference>
<dbReference type="GO" id="GO:0005634">
    <property type="term" value="C:nucleus"/>
    <property type="evidence" value="ECO:0007669"/>
    <property type="project" value="UniProtKB-SubCell"/>
</dbReference>
<dbReference type="EC" id="2.1.1.85" evidence="3"/>
<evidence type="ECO:0000256" key="9">
    <source>
        <dbReference type="ARBA" id="ARBA00038126"/>
    </source>
</evidence>
<evidence type="ECO:0000256" key="1">
    <source>
        <dbReference type="ARBA" id="ARBA00004123"/>
    </source>
</evidence>
<dbReference type="Gene3D" id="3.40.50.150">
    <property type="entry name" value="Vaccinia Virus protein VP39"/>
    <property type="match status" value="1"/>
</dbReference>
<evidence type="ECO:0000256" key="3">
    <source>
        <dbReference type="ARBA" id="ARBA00012533"/>
    </source>
</evidence>
<evidence type="ECO:0000256" key="2">
    <source>
        <dbReference type="ARBA" id="ARBA00004496"/>
    </source>
</evidence>
<dbReference type="OrthoDB" id="1723750at2759"/>
<feature type="region of interest" description="Disordered" evidence="10">
    <location>
        <begin position="103"/>
        <end position="131"/>
    </location>
</feature>
<evidence type="ECO:0000256" key="5">
    <source>
        <dbReference type="ARBA" id="ARBA00022603"/>
    </source>
</evidence>
<evidence type="ECO:0000313" key="12">
    <source>
        <dbReference type="Proteomes" id="UP000008743"/>
    </source>
</evidence>
<dbReference type="InParanoid" id="A0A0D2WHV5"/>
<name>A0A0D2WHV5_CAPO3</name>
<sequence>MTSASFRFNFAATDQSDNSDDTELDAQPGDFFQAAVQAQNGTVGAVQLTSNEAFSRLSAEDQAQLSAVPHALAERALELMQSMNVGVALALAIATPSFAQSEPDAAPKFASPHHGMHSRENRGGLFDEYATSGSSPARRAAQFADAVTISADPGDAALERRPYIEHAVTQLDLATAAECSRAAIQVCDGTLELMFKTATAIEMEFKQAGEEQALVRAIDENMDVVPAVYEGGLKVWEASLDLLAYLHLHPPVIFRDHLVLELGCGTALPGIYALKSGASVMFQDYNAEVIQHVTIPNVLLNADLEGMDPSRYRFSSGDWRYLPGALQGAAFDVILSAETIYSPANYNALITAIRSCMKKPSGLALLASKTYYFGVGGGTREFMYEIQTNHPDLQCQVVFAHDDGVKREILSVSWSGAAPNPLLQSHSSSSSSAAAPEEYAMQ</sequence>
<protein>
    <recommendedName>
        <fullName evidence="3">protein-histidine N-methyltransferase</fullName>
        <ecNumber evidence="3">2.1.1.85</ecNumber>
    </recommendedName>
</protein>
<gene>
    <name evidence="11" type="ORF">CAOG_000781</name>
</gene>
<accession>A0A0D2WHV5</accession>
<evidence type="ECO:0000256" key="10">
    <source>
        <dbReference type="SAM" id="MobiDB-lite"/>
    </source>
</evidence>
<keyword evidence="12" id="KW-1185">Reference proteome</keyword>
<evidence type="ECO:0000256" key="8">
    <source>
        <dbReference type="ARBA" id="ARBA00023242"/>
    </source>
</evidence>
<dbReference type="PANTHER" id="PTHR14614:SF39">
    <property type="entry name" value="HISTIDINE PROTEIN METHYLTRANSFERASE 1 HOMOLOG"/>
    <property type="match status" value="1"/>
</dbReference>
<dbReference type="GO" id="GO:0005737">
    <property type="term" value="C:cytoplasm"/>
    <property type="evidence" value="ECO:0007669"/>
    <property type="project" value="UniProtKB-SubCell"/>
</dbReference>
<proteinExistence type="inferred from homology"/>
<comment type="similarity">
    <text evidence="9">Belongs to the methyltransferase superfamily. METTL18 family.</text>
</comment>
<evidence type="ECO:0000256" key="6">
    <source>
        <dbReference type="ARBA" id="ARBA00022679"/>
    </source>
</evidence>
<keyword evidence="4" id="KW-0963">Cytoplasm</keyword>
<evidence type="ECO:0000313" key="11">
    <source>
        <dbReference type="EMBL" id="KJE89280.1"/>
    </source>
</evidence>
<dbReference type="STRING" id="595528.A0A0D2WHV5"/>
<dbReference type="SUPFAM" id="SSF53335">
    <property type="entry name" value="S-adenosyl-L-methionine-dependent methyltransferases"/>
    <property type="match status" value="1"/>
</dbReference>
<keyword evidence="6" id="KW-0808">Transferase</keyword>
<keyword evidence="5" id="KW-0489">Methyltransferase</keyword>
<keyword evidence="7" id="KW-0949">S-adenosyl-L-methionine</keyword>
<dbReference type="AlphaFoldDB" id="A0A0D2WHV5"/>